<dbReference type="Proteomes" id="UP001055811">
    <property type="component" value="Linkage Group LG08"/>
</dbReference>
<evidence type="ECO:0000313" key="1">
    <source>
        <dbReference type="EMBL" id="KAI3700685.1"/>
    </source>
</evidence>
<evidence type="ECO:0000313" key="2">
    <source>
        <dbReference type="Proteomes" id="UP001055811"/>
    </source>
</evidence>
<protein>
    <submittedName>
        <fullName evidence="1">Uncharacterized protein</fullName>
    </submittedName>
</protein>
<organism evidence="1 2">
    <name type="scientific">Cichorium intybus</name>
    <name type="common">Chicory</name>
    <dbReference type="NCBI Taxonomy" id="13427"/>
    <lineage>
        <taxon>Eukaryota</taxon>
        <taxon>Viridiplantae</taxon>
        <taxon>Streptophyta</taxon>
        <taxon>Embryophyta</taxon>
        <taxon>Tracheophyta</taxon>
        <taxon>Spermatophyta</taxon>
        <taxon>Magnoliopsida</taxon>
        <taxon>eudicotyledons</taxon>
        <taxon>Gunneridae</taxon>
        <taxon>Pentapetalae</taxon>
        <taxon>asterids</taxon>
        <taxon>campanulids</taxon>
        <taxon>Asterales</taxon>
        <taxon>Asteraceae</taxon>
        <taxon>Cichorioideae</taxon>
        <taxon>Cichorieae</taxon>
        <taxon>Cichoriinae</taxon>
        <taxon>Cichorium</taxon>
    </lineage>
</organism>
<name>A0ACB8ZSN6_CICIN</name>
<reference evidence="1 2" key="2">
    <citation type="journal article" date="2022" name="Mol. Ecol. Resour.">
        <title>The genomes of chicory, endive, great burdock and yacon provide insights into Asteraceae paleo-polyploidization history and plant inulin production.</title>
        <authorList>
            <person name="Fan W."/>
            <person name="Wang S."/>
            <person name="Wang H."/>
            <person name="Wang A."/>
            <person name="Jiang F."/>
            <person name="Liu H."/>
            <person name="Zhao H."/>
            <person name="Xu D."/>
            <person name="Zhang Y."/>
        </authorList>
    </citation>
    <scope>NUCLEOTIDE SEQUENCE [LARGE SCALE GENOMIC DNA]</scope>
    <source>
        <strain evidence="2">cv. Punajuju</strain>
        <tissue evidence="1">Leaves</tissue>
    </source>
</reference>
<accession>A0ACB8ZSN6</accession>
<dbReference type="EMBL" id="CM042016">
    <property type="protein sequence ID" value="KAI3700685.1"/>
    <property type="molecule type" value="Genomic_DNA"/>
</dbReference>
<reference evidence="2" key="1">
    <citation type="journal article" date="2022" name="Mol. Ecol. Resour.">
        <title>The genomes of chicory, endive, great burdock and yacon provide insights into Asteraceae palaeo-polyploidization history and plant inulin production.</title>
        <authorList>
            <person name="Fan W."/>
            <person name="Wang S."/>
            <person name="Wang H."/>
            <person name="Wang A."/>
            <person name="Jiang F."/>
            <person name="Liu H."/>
            <person name="Zhao H."/>
            <person name="Xu D."/>
            <person name="Zhang Y."/>
        </authorList>
    </citation>
    <scope>NUCLEOTIDE SEQUENCE [LARGE SCALE GENOMIC DNA]</scope>
    <source>
        <strain evidence="2">cv. Punajuju</strain>
    </source>
</reference>
<sequence length="95" mass="9977">MGSSPCNHRDAVITLALSPNSTCLASGSSDRSVKSGTMLATGGDDDDIKLINTIDGSVVRVLKGHIRSITGISFDPNSEYLASIDSFGIVMIYEL</sequence>
<keyword evidence="2" id="KW-1185">Reference proteome</keyword>
<proteinExistence type="predicted"/>
<comment type="caution">
    <text evidence="1">The sequence shown here is derived from an EMBL/GenBank/DDBJ whole genome shotgun (WGS) entry which is preliminary data.</text>
</comment>
<gene>
    <name evidence="1" type="ORF">L2E82_45322</name>
</gene>